<dbReference type="PROSITE" id="PS00041">
    <property type="entry name" value="HTH_ARAC_FAMILY_1"/>
    <property type="match status" value="1"/>
</dbReference>
<dbReference type="SUPFAM" id="SSF46689">
    <property type="entry name" value="Homeodomain-like"/>
    <property type="match status" value="1"/>
</dbReference>
<evidence type="ECO:0000313" key="5">
    <source>
        <dbReference type="Proteomes" id="UP000287394"/>
    </source>
</evidence>
<evidence type="ECO:0000256" key="2">
    <source>
        <dbReference type="ARBA" id="ARBA00023125"/>
    </source>
</evidence>
<dbReference type="GO" id="GO:0003700">
    <property type="term" value="F:DNA-binding transcription factor activity"/>
    <property type="evidence" value="ECO:0007669"/>
    <property type="project" value="InterPro"/>
</dbReference>
<dbReference type="PANTHER" id="PTHR43280:SF2">
    <property type="entry name" value="HTH-TYPE TRANSCRIPTIONAL REGULATOR EXSA"/>
    <property type="match status" value="1"/>
</dbReference>
<dbReference type="Pfam" id="PF12833">
    <property type="entry name" value="HTH_18"/>
    <property type="match status" value="1"/>
</dbReference>
<keyword evidence="5" id="KW-1185">Reference proteome</keyword>
<keyword evidence="2" id="KW-0238">DNA-binding</keyword>
<dbReference type="PRINTS" id="PR00032">
    <property type="entry name" value="HTHARAC"/>
</dbReference>
<dbReference type="PANTHER" id="PTHR43280">
    <property type="entry name" value="ARAC-FAMILY TRANSCRIPTIONAL REGULATOR"/>
    <property type="match status" value="1"/>
</dbReference>
<dbReference type="SUPFAM" id="SSF51215">
    <property type="entry name" value="Regulatory protein AraC"/>
    <property type="match status" value="1"/>
</dbReference>
<dbReference type="InterPro" id="IPR020449">
    <property type="entry name" value="Tscrpt_reg_AraC-type_HTH"/>
</dbReference>
<dbReference type="Gene3D" id="1.10.10.60">
    <property type="entry name" value="Homeodomain-like"/>
    <property type="match status" value="1"/>
</dbReference>
<reference evidence="4 5" key="1">
    <citation type="journal article" date="2019" name="Int. J. Syst. Evol. Microbiol.">
        <title>Capsulimonas corticalis gen. nov., sp. nov., an aerobic capsulated bacterium, of a novel bacterial order, Capsulimonadales ord. nov., of the class Armatimonadia of the phylum Armatimonadetes.</title>
        <authorList>
            <person name="Li J."/>
            <person name="Kudo C."/>
            <person name="Tonouchi A."/>
        </authorList>
    </citation>
    <scope>NUCLEOTIDE SEQUENCE [LARGE SCALE GENOMIC DNA]</scope>
    <source>
        <strain evidence="4 5">AX-7</strain>
    </source>
</reference>
<organism evidence="4 5">
    <name type="scientific">Capsulimonas corticalis</name>
    <dbReference type="NCBI Taxonomy" id="2219043"/>
    <lineage>
        <taxon>Bacteria</taxon>
        <taxon>Bacillati</taxon>
        <taxon>Armatimonadota</taxon>
        <taxon>Armatimonadia</taxon>
        <taxon>Capsulimonadales</taxon>
        <taxon>Capsulimonadaceae</taxon>
        <taxon>Capsulimonas</taxon>
    </lineage>
</organism>
<evidence type="ECO:0000256" key="1">
    <source>
        <dbReference type="ARBA" id="ARBA00023015"/>
    </source>
</evidence>
<dbReference type="Proteomes" id="UP000287394">
    <property type="component" value="Chromosome"/>
</dbReference>
<name>A0A402D668_9BACT</name>
<dbReference type="EMBL" id="AP025739">
    <property type="protein sequence ID" value="BDI32491.1"/>
    <property type="molecule type" value="Genomic_DNA"/>
</dbReference>
<keyword evidence="1" id="KW-0805">Transcription regulation</keyword>
<dbReference type="SMART" id="SM00342">
    <property type="entry name" value="HTH_ARAC"/>
    <property type="match status" value="1"/>
</dbReference>
<dbReference type="InterPro" id="IPR009057">
    <property type="entry name" value="Homeodomain-like_sf"/>
</dbReference>
<protein>
    <submittedName>
        <fullName evidence="4">Uncharacterized protein</fullName>
    </submittedName>
</protein>
<evidence type="ECO:0000256" key="3">
    <source>
        <dbReference type="ARBA" id="ARBA00023163"/>
    </source>
</evidence>
<dbReference type="KEGG" id="ccot:CCAX7_45420"/>
<dbReference type="InterPro" id="IPR018060">
    <property type="entry name" value="HTH_AraC"/>
</dbReference>
<evidence type="ECO:0000313" key="4">
    <source>
        <dbReference type="EMBL" id="BDI32491.1"/>
    </source>
</evidence>
<keyword evidence="3" id="KW-0804">Transcription</keyword>
<proteinExistence type="predicted"/>
<dbReference type="AlphaFoldDB" id="A0A402D668"/>
<dbReference type="PROSITE" id="PS01124">
    <property type="entry name" value="HTH_ARAC_FAMILY_2"/>
    <property type="match status" value="1"/>
</dbReference>
<dbReference type="OrthoDB" id="2237754at2"/>
<sequence>MNNVYPLETTRLELPPLASRARVTSASEGETRAWFDEHDRHHQTAWYLDFHILDPIDTWMQPYFMDFQTVTSPAYRSEPRYRQFENHCYFCYTVSGRGGLATPRGVHEILPGQGFLMEIRDPGSWYFYPKDGCEPWRFLGFNFRGVESHVAVRGLVEKHGAVYTPPANSEAIQRLLMMESTGYRSVDMSAVDGSRMVFELLMLLAESVQIQNALDTAMNYLTRETLRLINTEAGSRFTVEALAHQLGVSREHLSRVFQSKIGRSLRDIIQLHRMRHACYLLKETKLPLKVIADRVGYANSANFSRSFQQFFQMTPSEFRTRGSRKALLSVQVPGE</sequence>
<accession>A0A402D668</accession>
<dbReference type="GO" id="GO:0043565">
    <property type="term" value="F:sequence-specific DNA binding"/>
    <property type="evidence" value="ECO:0007669"/>
    <property type="project" value="InterPro"/>
</dbReference>
<gene>
    <name evidence="4" type="ORF">CCAX7_45420</name>
</gene>
<dbReference type="InterPro" id="IPR018062">
    <property type="entry name" value="HTH_AraC-typ_CS"/>
</dbReference>
<dbReference type="InterPro" id="IPR037923">
    <property type="entry name" value="HTH-like"/>
</dbReference>